<reference evidence="1" key="2">
    <citation type="submission" date="2012-09" db="EMBL/GenBank/DDBJ databases">
        <title>The complete sequence of Psychroflexus torquis an extreme psychrophile from sea-ice that is stimulated by light.</title>
        <authorList>
            <person name="Feng S."/>
            <person name="Powell S.M."/>
            <person name="Bowman J.P."/>
        </authorList>
    </citation>
    <scope>NUCLEOTIDE SEQUENCE [LARGE SCALE GENOMIC DNA]</scope>
    <source>
        <strain evidence="1">ATCC 700755</strain>
    </source>
</reference>
<gene>
    <name evidence="1" type="ordered locus">P700755_000603</name>
</gene>
<reference evidence="1" key="1">
    <citation type="submission" date="2006-03" db="EMBL/GenBank/DDBJ databases">
        <authorList>
            <person name="Bowman J."/>
            <person name="Ferriera S."/>
            <person name="Johnson J."/>
            <person name="Kravitz S."/>
            <person name="Halpern A."/>
            <person name="Remington K."/>
            <person name="Beeson K."/>
            <person name="Tran B."/>
            <person name="Rogers Y.-H."/>
            <person name="Friedman R."/>
            <person name="Venter J.C."/>
        </authorList>
    </citation>
    <scope>NUCLEOTIDE SEQUENCE [LARGE SCALE GENOMIC DNA]</scope>
    <source>
        <strain evidence="1">ATCC 700755</strain>
    </source>
</reference>
<dbReference type="PROSITE" id="PS51257">
    <property type="entry name" value="PROKAR_LIPOPROTEIN"/>
    <property type="match status" value="1"/>
</dbReference>
<dbReference type="KEGG" id="ptq:P700755_000603"/>
<evidence type="ECO:0008006" key="3">
    <source>
        <dbReference type="Google" id="ProtNLM"/>
    </source>
</evidence>
<dbReference type="EMBL" id="CP003879">
    <property type="protein sequence ID" value="AFU67623.1"/>
    <property type="molecule type" value="Genomic_DNA"/>
</dbReference>
<dbReference type="Proteomes" id="UP000008514">
    <property type="component" value="Chromosome"/>
</dbReference>
<dbReference type="HOGENOM" id="CLU_123838_0_0_10"/>
<proteinExistence type="predicted"/>
<evidence type="ECO:0000313" key="2">
    <source>
        <dbReference type="Proteomes" id="UP000008514"/>
    </source>
</evidence>
<dbReference type="STRING" id="313595.P700755_000603"/>
<sequence length="169" mass="19125">MKKISYLLIVLLSLIACEGDRGPQGLDGGVLLGNVYEINRDLLPQNNYSTLFEFPLDIEVFESDVVLVYLLEEVINDEGGPANVWTPLPQSFFFDDGNQVVYTYNHTYFNANIFLDGNVNLDTVPDEYIFNKTFRIAIIPAKFAENNPNLNSYESVMQTMPDGKIIKID</sequence>
<dbReference type="AlphaFoldDB" id="K4ICM2"/>
<protein>
    <recommendedName>
        <fullName evidence="3">Dihydrolipoamide dehydrogenase</fullName>
    </recommendedName>
</protein>
<organism evidence="1 2">
    <name type="scientific">Psychroflexus torquis (strain ATCC 700755 / CIP 106069 / ACAM 623)</name>
    <dbReference type="NCBI Taxonomy" id="313595"/>
    <lineage>
        <taxon>Bacteria</taxon>
        <taxon>Pseudomonadati</taxon>
        <taxon>Bacteroidota</taxon>
        <taxon>Flavobacteriia</taxon>
        <taxon>Flavobacteriales</taxon>
        <taxon>Flavobacteriaceae</taxon>
        <taxon>Psychroflexus</taxon>
    </lineage>
</organism>
<dbReference type="OrthoDB" id="1524444at2"/>
<dbReference type="RefSeq" id="WP_015023240.1">
    <property type="nucleotide sequence ID" value="NC_018721.1"/>
</dbReference>
<evidence type="ECO:0000313" key="1">
    <source>
        <dbReference type="EMBL" id="AFU67623.1"/>
    </source>
</evidence>
<dbReference type="eggNOG" id="ENOG5032UAD">
    <property type="taxonomic scope" value="Bacteria"/>
</dbReference>
<keyword evidence="2" id="KW-1185">Reference proteome</keyword>
<accession>K4ICM2</accession>
<name>K4ICM2_PSYTT</name>